<dbReference type="Proteomes" id="UP000825701">
    <property type="component" value="Chromosome"/>
</dbReference>
<keyword evidence="3" id="KW-1185">Reference proteome</keyword>
<proteinExistence type="predicted"/>
<dbReference type="RefSeq" id="WP_261402563.1">
    <property type="nucleotide sequence ID" value="NZ_CP081869.1"/>
</dbReference>
<sequence>MRGDALRETVEALNSDLIATFETRGASAIANLNQVADRLRLTAQRLGETMGVETTKAVELLDGSSSKLQDAVTEATSTLARTITRESKRAVSELTETQTALTGELAETLARLGEANTSLQSLLDNAGRKLGAVETDLASRVNAFEEIMADIAETTTRTGDRVGGQVASLRDVSVGVLERVSDVARQLESQTGAITRVIETLDGAQGQLAGQLEERRGALDTLSSSLGEKAKELGTVLEGFSTTIDASLALRKARPSGGRRAGGAGRRHHPVDRRRVREGPHLLGRRAAEDRRRVQGGQ</sequence>
<accession>A0A9E6R9V6</accession>
<gene>
    <name evidence="2" type="ORF">K6K41_22660</name>
</gene>
<name>A0A9E6R9V6_9HYPH</name>
<evidence type="ECO:0000313" key="3">
    <source>
        <dbReference type="Proteomes" id="UP000825701"/>
    </source>
</evidence>
<protein>
    <recommendedName>
        <fullName evidence="4">Apolipoprotein A1/A4/E domain-containing protein</fullName>
    </recommendedName>
</protein>
<organism evidence="2 3">
    <name type="scientific">Chenggangzhangella methanolivorans</name>
    <dbReference type="NCBI Taxonomy" id="1437009"/>
    <lineage>
        <taxon>Bacteria</taxon>
        <taxon>Pseudomonadati</taxon>
        <taxon>Pseudomonadota</taxon>
        <taxon>Alphaproteobacteria</taxon>
        <taxon>Hyphomicrobiales</taxon>
        <taxon>Methylopilaceae</taxon>
        <taxon>Chenggangzhangella</taxon>
    </lineage>
</organism>
<evidence type="ECO:0000313" key="2">
    <source>
        <dbReference type="EMBL" id="QZN99483.1"/>
    </source>
</evidence>
<evidence type="ECO:0008006" key="4">
    <source>
        <dbReference type="Google" id="ProtNLM"/>
    </source>
</evidence>
<dbReference type="EMBL" id="CP081869">
    <property type="protein sequence ID" value="QZN99483.1"/>
    <property type="molecule type" value="Genomic_DNA"/>
</dbReference>
<evidence type="ECO:0000256" key="1">
    <source>
        <dbReference type="SAM" id="MobiDB-lite"/>
    </source>
</evidence>
<feature type="compositionally biased region" description="Basic and acidic residues" evidence="1">
    <location>
        <begin position="273"/>
        <end position="298"/>
    </location>
</feature>
<dbReference type="KEGG" id="cmet:K6K41_22660"/>
<reference evidence="2" key="1">
    <citation type="submission" date="2021-08" db="EMBL/GenBank/DDBJ databases">
        <authorList>
            <person name="Zhang H."/>
            <person name="Xu M."/>
            <person name="Yu Z."/>
            <person name="Yang L."/>
            <person name="Cai Y."/>
        </authorList>
    </citation>
    <scope>NUCLEOTIDE SEQUENCE</scope>
    <source>
        <strain evidence="2">CHL1</strain>
    </source>
</reference>
<dbReference type="AlphaFoldDB" id="A0A9E6R9V6"/>
<feature type="region of interest" description="Disordered" evidence="1">
    <location>
        <begin position="251"/>
        <end position="298"/>
    </location>
</feature>